<dbReference type="PROSITE" id="PS51554">
    <property type="entry name" value="PFL"/>
    <property type="match status" value="1"/>
</dbReference>
<dbReference type="PANTHER" id="PTHR43641">
    <property type="entry name" value="FORMATE ACETYLTRANSFERASE 3-RELATED"/>
    <property type="match status" value="1"/>
</dbReference>
<protein>
    <submittedName>
        <fullName evidence="6">Formate C-acetyltransferase</fullName>
    </submittedName>
</protein>
<dbReference type="OrthoDB" id="9803969at2"/>
<accession>A0A1M6CBI7</accession>
<dbReference type="Pfam" id="PF01228">
    <property type="entry name" value="Gly_radical"/>
    <property type="match status" value="1"/>
</dbReference>
<dbReference type="STRING" id="1121393.SAMN02745216_00197"/>
<evidence type="ECO:0000313" key="7">
    <source>
        <dbReference type="Proteomes" id="UP000183994"/>
    </source>
</evidence>
<dbReference type="PROSITE" id="PS51149">
    <property type="entry name" value="GLY_RADICAL_2"/>
    <property type="match status" value="1"/>
</dbReference>
<keyword evidence="1 3" id="KW-0556">Organic radical</keyword>
<keyword evidence="2" id="KW-0456">Lyase</keyword>
<dbReference type="Gene3D" id="3.20.70.20">
    <property type="match status" value="1"/>
</dbReference>
<evidence type="ECO:0000313" key="6">
    <source>
        <dbReference type="EMBL" id="SHI58181.1"/>
    </source>
</evidence>
<organism evidence="6 7">
    <name type="scientific">Desulfatibacillum alkenivorans DSM 16219</name>
    <dbReference type="NCBI Taxonomy" id="1121393"/>
    <lineage>
        <taxon>Bacteria</taxon>
        <taxon>Pseudomonadati</taxon>
        <taxon>Thermodesulfobacteriota</taxon>
        <taxon>Desulfobacteria</taxon>
        <taxon>Desulfobacterales</taxon>
        <taxon>Desulfatibacillaceae</taxon>
        <taxon>Desulfatibacillum</taxon>
    </lineage>
</organism>
<evidence type="ECO:0000256" key="3">
    <source>
        <dbReference type="PROSITE-ProRule" id="PRU00493"/>
    </source>
</evidence>
<dbReference type="AlphaFoldDB" id="A0A1M6CBI7"/>
<dbReference type="GO" id="GO:0016740">
    <property type="term" value="F:transferase activity"/>
    <property type="evidence" value="ECO:0007669"/>
    <property type="project" value="UniProtKB-KW"/>
</dbReference>
<evidence type="ECO:0000259" key="5">
    <source>
        <dbReference type="PROSITE" id="PS51554"/>
    </source>
</evidence>
<evidence type="ECO:0000256" key="1">
    <source>
        <dbReference type="ARBA" id="ARBA00022818"/>
    </source>
</evidence>
<keyword evidence="6" id="KW-0808">Transferase</keyword>
<dbReference type="GO" id="GO:0005829">
    <property type="term" value="C:cytosol"/>
    <property type="evidence" value="ECO:0007669"/>
    <property type="project" value="TreeGrafter"/>
</dbReference>
<dbReference type="Proteomes" id="UP000183994">
    <property type="component" value="Unassembled WGS sequence"/>
</dbReference>
<proteinExistence type="predicted"/>
<dbReference type="InterPro" id="IPR004184">
    <property type="entry name" value="PFL_dom"/>
</dbReference>
<dbReference type="InterPro" id="IPR019777">
    <property type="entry name" value="Form_AcTrfase_GR_CS"/>
</dbReference>
<dbReference type="SUPFAM" id="SSF51998">
    <property type="entry name" value="PFL-like glycyl radical enzymes"/>
    <property type="match status" value="1"/>
</dbReference>
<evidence type="ECO:0000256" key="2">
    <source>
        <dbReference type="ARBA" id="ARBA00023239"/>
    </source>
</evidence>
<sequence length="988" mass="111488">MVKAVKTELGVASFRMSLKMLALLFRISPAFRKEILNKDTGFVFNARYQFSTRDDKVHIFLIIDQGKVRTGPGKISNPDVIIYYKDKETLARIFSKSPEESLDYLLSNEMSYTGNMSYLTRFSYITTLANNLLAKKKASGESKLFARIQDIDQGEKRRKLQNETLDKKTDAVKFLEDPYLGRLTLEDFPRLKYLKNKRFSTKPAVCSERARLLTEFHRKKGFETDQSGAPWHPGLRQALAMKHVMSHKKPIITDRQLMAGSTTAKEVGVPVYPELIGTTIWPELTTIMDRELNPNDLSEEEARILNFEVFPYWMDRNVREHCRREFGNPVSQQLEERFVLYFMMKNNAISHTIPDFRKVVEEGLESVGKEARKREQEAADQDQILFYRSLHAAVEGVLAYAENLKHEALDQIAAMDPEDLDQAVRIAELKKMAQVCERVPAKPARTVYEGLMAIWISFVCLHVENANSALSIGRLDQILQPLLAKEMARVKTDKGREDVVRRTIELVGSFFLKLNDHDPLMPSVGNKLFGGSSSDDTVTVGGVTREGENAVNDMSYIILKTAEMLCFQDPNLNARYYEGINSPEYLRRLAEVNINMVASPSIHNDKAMIDALVHQDIPIEDARDWGVTGCVEPTIVGRHYGHTNCMLVNMVAALEMALNNGVHPVMGDLIGPRTGEAAADFTAYEDFLAAYKTQLKYLCDMSVEINNYLGKSHQYIHPTPVLSAMSTGPMENGRDLIDGGAMYNTSGVAMVSLTDVVDSLMVIKKLIYEQKALDFPALLDALARDFEGDANVVHARVNRIPKFGSGDEEAISIAQDLIDFCYDVYIPQKNYRGGAYWPGFWSISYHVGFGMLSGALPSGRKRGKAFTPGLTPAPGSAEQVLPNIRSVAALNHLKMPNNIAFNVKLAPHAGDSHAKTLDYFSSYLQSYFQLGGMQWQFNVLTTDMLKDAMDHPEDYRWLIVRISGYNAYFVKLNRNMQEELIERTEFLS</sequence>
<feature type="domain" description="Glycine radical" evidence="4">
    <location>
        <begin position="867"/>
        <end position="988"/>
    </location>
</feature>
<dbReference type="EMBL" id="FQZU01000001">
    <property type="protein sequence ID" value="SHI58181.1"/>
    <property type="molecule type" value="Genomic_DNA"/>
</dbReference>
<dbReference type="Pfam" id="PF02901">
    <property type="entry name" value="PFL-like"/>
    <property type="match status" value="1"/>
</dbReference>
<feature type="modified residue" description="Glycine radical" evidence="3">
    <location>
        <position position="964"/>
    </location>
</feature>
<reference evidence="7" key="1">
    <citation type="submission" date="2016-11" db="EMBL/GenBank/DDBJ databases">
        <authorList>
            <person name="Varghese N."/>
            <person name="Submissions S."/>
        </authorList>
    </citation>
    <scope>NUCLEOTIDE SEQUENCE [LARGE SCALE GENOMIC DNA]</scope>
    <source>
        <strain evidence="7">DSM 16219</strain>
    </source>
</reference>
<keyword evidence="7" id="KW-1185">Reference proteome</keyword>
<dbReference type="GO" id="GO:0016829">
    <property type="term" value="F:lyase activity"/>
    <property type="evidence" value="ECO:0007669"/>
    <property type="project" value="UniProtKB-KW"/>
</dbReference>
<dbReference type="InterPro" id="IPR051215">
    <property type="entry name" value="GRE"/>
</dbReference>
<dbReference type="PROSITE" id="PS00850">
    <property type="entry name" value="GLY_RADICAL_1"/>
    <property type="match status" value="1"/>
</dbReference>
<dbReference type="InterPro" id="IPR001150">
    <property type="entry name" value="Gly_radical"/>
</dbReference>
<gene>
    <name evidence="6" type="ORF">SAMN02745216_00197</name>
</gene>
<dbReference type="RefSeq" id="WP_073471989.1">
    <property type="nucleotide sequence ID" value="NZ_FQZU01000001.1"/>
</dbReference>
<name>A0A1M6CBI7_9BACT</name>
<feature type="domain" description="PFL" evidence="5">
    <location>
        <begin position="189"/>
        <end position="861"/>
    </location>
</feature>
<dbReference type="PANTHER" id="PTHR43641:SF2">
    <property type="entry name" value="DEHYDRATASE YBIW-RELATED"/>
    <property type="match status" value="1"/>
</dbReference>
<evidence type="ECO:0000259" key="4">
    <source>
        <dbReference type="PROSITE" id="PS51149"/>
    </source>
</evidence>